<comment type="caution">
    <text evidence="10">The sequence shown here is derived from an EMBL/GenBank/DDBJ whole genome shotgun (WGS) entry which is preliminary data.</text>
</comment>
<dbReference type="Pfam" id="PF12704">
    <property type="entry name" value="MacB_PCD"/>
    <property type="match status" value="1"/>
</dbReference>
<accession>A0ABV3Z8Y7</accession>
<dbReference type="InterPro" id="IPR051447">
    <property type="entry name" value="Lipoprotein-release_system"/>
</dbReference>
<reference evidence="10 11" key="1">
    <citation type="submission" date="2023-07" db="EMBL/GenBank/DDBJ databases">
        <authorList>
            <person name="Lian W.-H."/>
        </authorList>
    </citation>
    <scope>NUCLEOTIDE SEQUENCE [LARGE SCALE GENOMIC DNA]</scope>
    <source>
        <strain evidence="10 11">SYSU DXS3180</strain>
    </source>
</reference>
<evidence type="ECO:0000256" key="5">
    <source>
        <dbReference type="ARBA" id="ARBA00022989"/>
    </source>
</evidence>
<keyword evidence="11" id="KW-1185">Reference proteome</keyword>
<evidence type="ECO:0000256" key="4">
    <source>
        <dbReference type="ARBA" id="ARBA00022692"/>
    </source>
</evidence>
<keyword evidence="5 7" id="KW-1133">Transmembrane helix</keyword>
<evidence type="ECO:0000313" key="11">
    <source>
        <dbReference type="Proteomes" id="UP001560573"/>
    </source>
</evidence>
<keyword evidence="6 7" id="KW-0472">Membrane</keyword>
<name>A0ABV3Z8Y7_9BACT</name>
<feature type="domain" description="MacB-like periplasmic core" evidence="9">
    <location>
        <begin position="26"/>
        <end position="197"/>
    </location>
</feature>
<sequence>MNIASFIANRIAFKGQKSFSAFIIKLATAATALSVAAMIITLAFVNGFQQKVSGKVFNFWGHIRVQQYEPAKAIVAEETALKENDSVIHILKQIPEIRSVQPFATKSAVIEKNKEIEGVLIKGIDQAYDSTNFESFMQEGWWLNFGDSLYSRNIIISQPIANELQIKMGDSVIVHFISPSEGKSTFRKLVVSGIFKSGIEEYDKLFALADIRLIRRINNWQPDEIGGYEIFIKDYKKLDTVNSMLFNKLPDAWISKTIKEIYPNIFDWLNIQDVNRDVIFTVMSVVAIINLITCLLILVLERTRMIGVLKAVGARDWTIQKIFLYNSAIIAMRGIGIGLLFGLGICLLQQYTGFIKLDESAYYVRSAPVDIIWWQVLLVCIATLFVCILSLLLPTLFVKNISPVKAIQFR</sequence>
<evidence type="ECO:0000256" key="1">
    <source>
        <dbReference type="ARBA" id="ARBA00004651"/>
    </source>
</evidence>
<organism evidence="10 11">
    <name type="scientific">Danxiaibacter flavus</name>
    <dbReference type="NCBI Taxonomy" id="3049108"/>
    <lineage>
        <taxon>Bacteria</taxon>
        <taxon>Pseudomonadati</taxon>
        <taxon>Bacteroidota</taxon>
        <taxon>Chitinophagia</taxon>
        <taxon>Chitinophagales</taxon>
        <taxon>Chitinophagaceae</taxon>
        <taxon>Danxiaibacter</taxon>
    </lineage>
</organism>
<dbReference type="RefSeq" id="WP_369327729.1">
    <property type="nucleotide sequence ID" value="NZ_JAULBC010000001.1"/>
</dbReference>
<dbReference type="PANTHER" id="PTHR30489">
    <property type="entry name" value="LIPOPROTEIN-RELEASING SYSTEM TRANSMEMBRANE PROTEIN LOLE"/>
    <property type="match status" value="1"/>
</dbReference>
<proteinExistence type="inferred from homology"/>
<evidence type="ECO:0000259" key="8">
    <source>
        <dbReference type="Pfam" id="PF02687"/>
    </source>
</evidence>
<evidence type="ECO:0000256" key="7">
    <source>
        <dbReference type="SAM" id="Phobius"/>
    </source>
</evidence>
<dbReference type="PANTHER" id="PTHR30489:SF0">
    <property type="entry name" value="LIPOPROTEIN-RELEASING SYSTEM TRANSMEMBRANE PROTEIN LOLE"/>
    <property type="match status" value="1"/>
</dbReference>
<feature type="transmembrane region" description="Helical" evidence="7">
    <location>
        <begin position="21"/>
        <end position="45"/>
    </location>
</feature>
<comment type="similarity">
    <text evidence="2">Belongs to the ABC-4 integral membrane protein family. LolC/E subfamily.</text>
</comment>
<feature type="transmembrane region" description="Helical" evidence="7">
    <location>
        <begin position="371"/>
        <end position="398"/>
    </location>
</feature>
<evidence type="ECO:0000256" key="6">
    <source>
        <dbReference type="ARBA" id="ARBA00023136"/>
    </source>
</evidence>
<protein>
    <submittedName>
        <fullName evidence="10">ABC transporter permease</fullName>
    </submittedName>
</protein>
<evidence type="ECO:0000256" key="2">
    <source>
        <dbReference type="ARBA" id="ARBA00005236"/>
    </source>
</evidence>
<dbReference type="Proteomes" id="UP001560573">
    <property type="component" value="Unassembled WGS sequence"/>
</dbReference>
<comment type="subcellular location">
    <subcellularLocation>
        <location evidence="1">Cell membrane</location>
        <topology evidence="1">Multi-pass membrane protein</topology>
    </subcellularLocation>
</comment>
<dbReference type="InterPro" id="IPR025857">
    <property type="entry name" value="MacB_PCD"/>
</dbReference>
<evidence type="ECO:0000313" key="10">
    <source>
        <dbReference type="EMBL" id="MEX6686336.1"/>
    </source>
</evidence>
<dbReference type="Pfam" id="PF02687">
    <property type="entry name" value="FtsX"/>
    <property type="match status" value="1"/>
</dbReference>
<keyword evidence="3" id="KW-1003">Cell membrane</keyword>
<feature type="domain" description="ABC3 transporter permease C-terminal" evidence="8">
    <location>
        <begin position="278"/>
        <end position="403"/>
    </location>
</feature>
<dbReference type="EMBL" id="JAULBC010000001">
    <property type="protein sequence ID" value="MEX6686336.1"/>
    <property type="molecule type" value="Genomic_DNA"/>
</dbReference>
<evidence type="ECO:0000259" key="9">
    <source>
        <dbReference type="Pfam" id="PF12704"/>
    </source>
</evidence>
<dbReference type="InterPro" id="IPR003838">
    <property type="entry name" value="ABC3_permease_C"/>
</dbReference>
<feature type="transmembrane region" description="Helical" evidence="7">
    <location>
        <begin position="278"/>
        <end position="301"/>
    </location>
</feature>
<feature type="transmembrane region" description="Helical" evidence="7">
    <location>
        <begin position="322"/>
        <end position="351"/>
    </location>
</feature>
<evidence type="ECO:0000256" key="3">
    <source>
        <dbReference type="ARBA" id="ARBA00022475"/>
    </source>
</evidence>
<keyword evidence="4 7" id="KW-0812">Transmembrane</keyword>
<gene>
    <name evidence="10" type="ORF">QTN47_02455</name>
</gene>